<dbReference type="Pfam" id="PF13508">
    <property type="entry name" value="Acetyltransf_7"/>
    <property type="match status" value="1"/>
</dbReference>
<evidence type="ECO:0000313" key="3">
    <source>
        <dbReference type="EMBL" id="KAK8059071.1"/>
    </source>
</evidence>
<dbReference type="InterPro" id="IPR016181">
    <property type="entry name" value="Acyl_CoA_acyltransferase"/>
</dbReference>
<dbReference type="CDD" id="cd04301">
    <property type="entry name" value="NAT_SF"/>
    <property type="match status" value="1"/>
</dbReference>
<protein>
    <recommendedName>
        <fullName evidence="2">N-acetyltransferase domain-containing protein</fullName>
    </recommendedName>
</protein>
<dbReference type="PROSITE" id="PS51186">
    <property type="entry name" value="GNAT"/>
    <property type="match status" value="1"/>
</dbReference>
<dbReference type="SUPFAM" id="SSF55729">
    <property type="entry name" value="Acyl-CoA N-acyltransferases (Nat)"/>
    <property type="match status" value="1"/>
</dbReference>
<feature type="compositionally biased region" description="Pro residues" evidence="1">
    <location>
        <begin position="35"/>
        <end position="50"/>
    </location>
</feature>
<organism evidence="3 4">
    <name type="scientific">Apiospora saccharicola</name>
    <dbReference type="NCBI Taxonomy" id="335842"/>
    <lineage>
        <taxon>Eukaryota</taxon>
        <taxon>Fungi</taxon>
        <taxon>Dikarya</taxon>
        <taxon>Ascomycota</taxon>
        <taxon>Pezizomycotina</taxon>
        <taxon>Sordariomycetes</taxon>
        <taxon>Xylariomycetidae</taxon>
        <taxon>Amphisphaeriales</taxon>
        <taxon>Apiosporaceae</taxon>
        <taxon>Apiospora</taxon>
    </lineage>
</organism>
<dbReference type="Gene3D" id="3.40.630.30">
    <property type="match status" value="1"/>
</dbReference>
<proteinExistence type="predicted"/>
<dbReference type="EMBL" id="JAQQWM010000006">
    <property type="protein sequence ID" value="KAK8059071.1"/>
    <property type="molecule type" value="Genomic_DNA"/>
</dbReference>
<feature type="region of interest" description="Disordered" evidence="1">
    <location>
        <begin position="27"/>
        <end position="51"/>
    </location>
</feature>
<feature type="domain" description="N-acetyltransferase" evidence="2">
    <location>
        <begin position="88"/>
        <end position="238"/>
    </location>
</feature>
<dbReference type="Proteomes" id="UP001446871">
    <property type="component" value="Unassembled WGS sequence"/>
</dbReference>
<reference evidence="3 4" key="1">
    <citation type="submission" date="2023-01" db="EMBL/GenBank/DDBJ databases">
        <title>Analysis of 21 Apiospora genomes using comparative genomics revels a genus with tremendous synthesis potential of carbohydrate active enzymes and secondary metabolites.</title>
        <authorList>
            <person name="Sorensen T."/>
        </authorList>
    </citation>
    <scope>NUCLEOTIDE SEQUENCE [LARGE SCALE GENOMIC DNA]</scope>
    <source>
        <strain evidence="3 4">CBS 83171</strain>
    </source>
</reference>
<keyword evidence="4" id="KW-1185">Reference proteome</keyword>
<evidence type="ECO:0000259" key="2">
    <source>
        <dbReference type="PROSITE" id="PS51186"/>
    </source>
</evidence>
<evidence type="ECO:0000256" key="1">
    <source>
        <dbReference type="SAM" id="MobiDB-lite"/>
    </source>
</evidence>
<name>A0ABR1UJH7_9PEZI</name>
<comment type="caution">
    <text evidence="3">The sequence shown here is derived from an EMBL/GenBank/DDBJ whole genome shotgun (WGS) entry which is preliminary data.</text>
</comment>
<evidence type="ECO:0000313" key="4">
    <source>
        <dbReference type="Proteomes" id="UP001446871"/>
    </source>
</evidence>
<accession>A0ABR1UJH7</accession>
<sequence>MDQPPPPPLSTASQLIADTVIPATTITPVPDIAAKPPPPPPKDAAQPKPPSSDIAIEIATSSDGDDEALVARLAGIVNQVYFDTESDIFVEGFQRTDEEEVRGIIQAGELAVAYLLPTLTLTPEQQQQQQDQKRQAIGCIRIRQVSDSVGELGMMALDPAHQGGGKGSALVRFAEQHMKDTLGLPISRLELLVPSGFHHAFKARLQGWYDKLGYRVVRLGVFQDEYPKIAALLRGPTEYRVFEKTLVG</sequence>
<dbReference type="InterPro" id="IPR000182">
    <property type="entry name" value="GNAT_dom"/>
</dbReference>
<gene>
    <name evidence="3" type="ORF">PG996_009001</name>
</gene>